<evidence type="ECO:0000313" key="3">
    <source>
        <dbReference type="EMBL" id="KAK7044791.1"/>
    </source>
</evidence>
<accession>A0AAW0D233</accession>
<dbReference type="Pfam" id="PF09994">
    <property type="entry name" value="T6SS_Tle1-like_cat"/>
    <property type="match status" value="1"/>
</dbReference>
<dbReference type="InterPro" id="IPR029058">
    <property type="entry name" value="AB_hydrolase_fold"/>
</dbReference>
<dbReference type="SUPFAM" id="SSF53474">
    <property type="entry name" value="alpha/beta-Hydrolases"/>
    <property type="match status" value="1"/>
</dbReference>
<name>A0AAW0D233_9AGAR</name>
<dbReference type="PANTHER" id="PTHR33840">
    <property type="match status" value="1"/>
</dbReference>
<dbReference type="EMBL" id="JAWWNJ010000011">
    <property type="protein sequence ID" value="KAK7044791.1"/>
    <property type="molecule type" value="Genomic_DNA"/>
</dbReference>
<feature type="region of interest" description="Disordered" evidence="1">
    <location>
        <begin position="263"/>
        <end position="326"/>
    </location>
</feature>
<keyword evidence="4" id="KW-1185">Reference proteome</keyword>
<proteinExistence type="predicted"/>
<feature type="domain" description="T6SS Phospholipase effector Tle1-like catalytic" evidence="2">
    <location>
        <begin position="51"/>
        <end position="381"/>
    </location>
</feature>
<evidence type="ECO:0000259" key="2">
    <source>
        <dbReference type="Pfam" id="PF09994"/>
    </source>
</evidence>
<evidence type="ECO:0000313" key="4">
    <source>
        <dbReference type="Proteomes" id="UP001362999"/>
    </source>
</evidence>
<gene>
    <name evidence="3" type="ORF">R3P38DRAFT_3308605</name>
</gene>
<dbReference type="PANTHER" id="PTHR33840:SF2">
    <property type="entry name" value="TLE1 PHOSPHOLIPASE DOMAIN-CONTAINING PROTEIN"/>
    <property type="match status" value="1"/>
</dbReference>
<comment type="caution">
    <text evidence="3">The sequence shown here is derived from an EMBL/GenBank/DDBJ whole genome shotgun (WGS) entry which is preliminary data.</text>
</comment>
<feature type="region of interest" description="Disordered" evidence="1">
    <location>
        <begin position="446"/>
        <end position="471"/>
    </location>
</feature>
<dbReference type="InterPro" id="IPR018712">
    <property type="entry name" value="Tle1-like_cat"/>
</dbReference>
<dbReference type="AlphaFoldDB" id="A0AAW0D233"/>
<feature type="compositionally biased region" description="Acidic residues" evidence="1">
    <location>
        <begin position="317"/>
        <end position="326"/>
    </location>
</feature>
<evidence type="ECO:0000256" key="1">
    <source>
        <dbReference type="SAM" id="MobiDB-lite"/>
    </source>
</evidence>
<reference evidence="3 4" key="1">
    <citation type="journal article" date="2024" name="J Genomics">
        <title>Draft genome sequencing and assembly of Favolaschia claudopus CIRM-BRFM 2984 isolated from oak limbs.</title>
        <authorList>
            <person name="Navarro D."/>
            <person name="Drula E."/>
            <person name="Chaduli D."/>
            <person name="Cazenave R."/>
            <person name="Ahrendt S."/>
            <person name="Wang J."/>
            <person name="Lipzen A."/>
            <person name="Daum C."/>
            <person name="Barry K."/>
            <person name="Grigoriev I.V."/>
            <person name="Favel A."/>
            <person name="Rosso M.N."/>
            <person name="Martin F."/>
        </authorList>
    </citation>
    <scope>NUCLEOTIDE SEQUENCE [LARGE SCALE GENOMIC DNA]</scope>
    <source>
        <strain evidence="3 4">CIRM-BRFM 2984</strain>
    </source>
</reference>
<dbReference type="Proteomes" id="UP001362999">
    <property type="component" value="Unassembled WGS sequence"/>
</dbReference>
<sequence length="615" mass="69711">MRRRGPSEETAVEITASPNPTNLSFDHEKLKDQRECRRPISYVPPENHHRCLIICFDGTGDQFDADNSNIVQLVSALRKDDRAKQMVYYQSGIGTYSSSKLATPFLTKMSLTLDAAIAWNLDSHVMSGYEFLMQNYTTGDRICIFGFSRGAYTARSLAGMIHKVGLLPVDNHQQVPFAYKMYTRADATGWAQSNAFKKAFSNDVHIDFIGVWDTVDSVGLIPKRLPFTTSNTIVRTFRHAVSLDERRAKFKANLWNFPDDTEKVLGVQPTPSPPATPPVSELPKSKTSPRITPKHGFTLPSMSVPKMPKSFKSSGSDTDDSDEAEQTEFEAAFTKRQRKTKPTDVLEVWFAGCHCDVGGGSVPNDTRHNLARIPLRWMIRECFKADTGIMFDSRRLRELGLDPATLYPIVLPRPPPLPLTASTVIERVPKRKGWLRRMFSSRKTKEAEGVEEYAPPTPDLDDDDWEEKKGGGKVTVKEEVVQPSSSSCSGYGQLSPGVEELEDLHDSLSPIYDQLSLKPFWWILEVIPLSFRYQKRDKVWVNEVRANLGRARYIPHQRPTHESEDEVNHHSHGIEKPVVNLKVHRSVKMRREAKDAKGRSYINRARFHAEPEWVD</sequence>
<protein>
    <recommendedName>
        <fullName evidence="2">T6SS Phospholipase effector Tle1-like catalytic domain-containing protein</fullName>
    </recommendedName>
</protein>
<organism evidence="3 4">
    <name type="scientific">Favolaschia claudopus</name>
    <dbReference type="NCBI Taxonomy" id="2862362"/>
    <lineage>
        <taxon>Eukaryota</taxon>
        <taxon>Fungi</taxon>
        <taxon>Dikarya</taxon>
        <taxon>Basidiomycota</taxon>
        <taxon>Agaricomycotina</taxon>
        <taxon>Agaricomycetes</taxon>
        <taxon>Agaricomycetidae</taxon>
        <taxon>Agaricales</taxon>
        <taxon>Marasmiineae</taxon>
        <taxon>Mycenaceae</taxon>
        <taxon>Favolaschia</taxon>
    </lineage>
</organism>